<reference evidence="1 2" key="1">
    <citation type="submission" date="2017-03" db="EMBL/GenBank/DDBJ databases">
        <title>WGS assembly of Porphyra umbilicalis.</title>
        <authorList>
            <person name="Brawley S.H."/>
            <person name="Blouin N.A."/>
            <person name="Ficko-Blean E."/>
            <person name="Wheeler G.L."/>
            <person name="Lohr M."/>
            <person name="Goodson H.V."/>
            <person name="Jenkins J.W."/>
            <person name="Blaby-Haas C.E."/>
            <person name="Helliwell K.E."/>
            <person name="Chan C."/>
            <person name="Marriage T."/>
            <person name="Bhattacharya D."/>
            <person name="Klein A.S."/>
            <person name="Badis Y."/>
            <person name="Brodie J."/>
            <person name="Cao Y."/>
            <person name="Collen J."/>
            <person name="Dittami S.M."/>
            <person name="Gachon C.M."/>
            <person name="Green B.R."/>
            <person name="Karpowicz S."/>
            <person name="Kim J.W."/>
            <person name="Kudahl U."/>
            <person name="Lin S."/>
            <person name="Michel G."/>
            <person name="Mittag M."/>
            <person name="Olson B.J."/>
            <person name="Pangilinan J."/>
            <person name="Peng Y."/>
            <person name="Qiu H."/>
            <person name="Shu S."/>
            <person name="Singer J.T."/>
            <person name="Smith A.G."/>
            <person name="Sprecher B.N."/>
            <person name="Wagner V."/>
            <person name="Wang W."/>
            <person name="Wang Z.-Y."/>
            <person name="Yan J."/>
            <person name="Yarish C."/>
            <person name="Zoeuner-Riek S."/>
            <person name="Zhuang Y."/>
            <person name="Zou Y."/>
            <person name="Lindquist E.A."/>
            <person name="Grimwood J."/>
            <person name="Barry K."/>
            <person name="Rokhsar D.S."/>
            <person name="Schmutz J."/>
            <person name="Stiller J.W."/>
            <person name="Grossman A.R."/>
            <person name="Prochnik S.E."/>
        </authorList>
    </citation>
    <scope>NUCLEOTIDE SEQUENCE [LARGE SCALE GENOMIC DNA]</scope>
    <source>
        <strain evidence="1">4086291</strain>
    </source>
</reference>
<evidence type="ECO:0000313" key="2">
    <source>
        <dbReference type="Proteomes" id="UP000218209"/>
    </source>
</evidence>
<proteinExistence type="predicted"/>
<dbReference type="EMBL" id="KV918934">
    <property type="protein sequence ID" value="OSX74701.1"/>
    <property type="molecule type" value="Genomic_DNA"/>
</dbReference>
<dbReference type="Proteomes" id="UP000218209">
    <property type="component" value="Unassembled WGS sequence"/>
</dbReference>
<name>A0A1X6P1D8_PORUM</name>
<organism evidence="1 2">
    <name type="scientific">Porphyra umbilicalis</name>
    <name type="common">Purple laver</name>
    <name type="synonym">Red alga</name>
    <dbReference type="NCBI Taxonomy" id="2786"/>
    <lineage>
        <taxon>Eukaryota</taxon>
        <taxon>Rhodophyta</taxon>
        <taxon>Bangiophyceae</taxon>
        <taxon>Bangiales</taxon>
        <taxon>Bangiaceae</taxon>
        <taxon>Porphyra</taxon>
    </lineage>
</organism>
<dbReference type="AlphaFoldDB" id="A0A1X6P1D8"/>
<accession>A0A1X6P1D8</accession>
<dbReference type="OrthoDB" id="5659at2759"/>
<gene>
    <name evidence="1" type="ORF">BU14_0272s0019</name>
</gene>
<keyword evidence="2" id="KW-1185">Reference proteome</keyword>
<evidence type="ECO:0000313" key="1">
    <source>
        <dbReference type="EMBL" id="OSX74701.1"/>
    </source>
</evidence>
<protein>
    <submittedName>
        <fullName evidence="1">Uncharacterized protein</fullName>
    </submittedName>
</protein>
<sequence length="130" mass="13481">MASTPTFVPSTGAAARLGAPVPAARTCARRAAPRRAPASTVRMGDGRTGCLWCAGSGRAKCTWCKGTGTRTETVLKSWAELTQDIDNALAGEPVPQPTTVPVQCSCCKGTTEMRCVKCRGSGTGSYGHAY</sequence>